<keyword evidence="4 8" id="KW-0479">Metal-binding</keyword>
<feature type="transmembrane region" description="Helical" evidence="9">
    <location>
        <begin position="42"/>
        <end position="64"/>
    </location>
</feature>
<dbReference type="PRINTS" id="PR00385">
    <property type="entry name" value="P450"/>
</dbReference>
<keyword evidence="6 8" id="KW-0408">Iron</keyword>
<evidence type="ECO:0000256" key="7">
    <source>
        <dbReference type="ARBA" id="ARBA00023033"/>
    </source>
</evidence>
<dbReference type="InterPro" id="IPR050121">
    <property type="entry name" value="Cytochrome_P450_monoxygenase"/>
</dbReference>
<reference evidence="10 11" key="1">
    <citation type="journal article" date="2010" name="Nat. Biotechnol.">
        <title>Genome sequence of the model mushroom Schizophyllum commune.</title>
        <authorList>
            <person name="Ohm R.A."/>
            <person name="de Jong J.F."/>
            <person name="Lugones L.G."/>
            <person name="Aerts A."/>
            <person name="Kothe E."/>
            <person name="Stajich J.E."/>
            <person name="de Vries R.P."/>
            <person name="Record E."/>
            <person name="Levasseur A."/>
            <person name="Baker S.E."/>
            <person name="Bartholomew K.A."/>
            <person name="Coutinho P.M."/>
            <person name="Erdmann S."/>
            <person name="Fowler T.J."/>
            <person name="Gathman A.C."/>
            <person name="Lombard V."/>
            <person name="Henrissat B."/>
            <person name="Knabe N."/>
            <person name="Kuees U."/>
            <person name="Lilly W.W."/>
            <person name="Lindquist E."/>
            <person name="Lucas S."/>
            <person name="Magnuson J.K."/>
            <person name="Piumi F."/>
            <person name="Raudaskoski M."/>
            <person name="Salamov A."/>
            <person name="Schmutz J."/>
            <person name="Schwarze F.W.M.R."/>
            <person name="vanKuyk P.A."/>
            <person name="Horton J.S."/>
            <person name="Grigoriev I.V."/>
            <person name="Woesten H.A.B."/>
        </authorList>
    </citation>
    <scope>NUCLEOTIDE SEQUENCE [LARGE SCALE GENOMIC DNA]</scope>
    <source>
        <strain evidence="11">H4-8 / FGSC 9210</strain>
    </source>
</reference>
<dbReference type="EMBL" id="GL377302">
    <property type="protein sequence ID" value="EFJ01790.1"/>
    <property type="molecule type" value="Genomic_DNA"/>
</dbReference>
<comment type="pathway">
    <text evidence="2">Secondary metabolite biosynthesis.</text>
</comment>
<evidence type="ECO:0000256" key="8">
    <source>
        <dbReference type="PIRSR" id="PIRSR602401-1"/>
    </source>
</evidence>
<evidence type="ECO:0000256" key="3">
    <source>
        <dbReference type="ARBA" id="ARBA00010617"/>
    </source>
</evidence>
<dbReference type="InterPro" id="IPR036396">
    <property type="entry name" value="Cyt_P450_sf"/>
</dbReference>
<dbReference type="VEuPathDB" id="FungiDB:SCHCODRAFT_02622782"/>
<feature type="binding site" description="axial binding residue" evidence="8">
    <location>
        <position position="490"/>
    </location>
    <ligand>
        <name>heme</name>
        <dbReference type="ChEBI" id="CHEBI:30413"/>
    </ligand>
    <ligandPart>
        <name>Fe</name>
        <dbReference type="ChEBI" id="CHEBI:18248"/>
    </ligandPart>
</feature>
<keyword evidence="9" id="KW-1133">Transmembrane helix</keyword>
<dbReference type="Gene3D" id="1.10.630.10">
    <property type="entry name" value="Cytochrome P450"/>
    <property type="match status" value="1"/>
</dbReference>
<organism evidence="11">
    <name type="scientific">Schizophyllum commune (strain H4-8 / FGSC 9210)</name>
    <name type="common">Split gill fungus</name>
    <dbReference type="NCBI Taxonomy" id="578458"/>
    <lineage>
        <taxon>Eukaryota</taxon>
        <taxon>Fungi</taxon>
        <taxon>Dikarya</taxon>
        <taxon>Basidiomycota</taxon>
        <taxon>Agaricomycotina</taxon>
        <taxon>Agaricomycetes</taxon>
        <taxon>Agaricomycetidae</taxon>
        <taxon>Agaricales</taxon>
        <taxon>Schizophyllaceae</taxon>
        <taxon>Schizophyllum</taxon>
    </lineage>
</organism>
<evidence type="ECO:0000256" key="4">
    <source>
        <dbReference type="ARBA" id="ARBA00022723"/>
    </source>
</evidence>
<dbReference type="PRINTS" id="PR00463">
    <property type="entry name" value="EP450I"/>
</dbReference>
<dbReference type="AlphaFoldDB" id="D8PRH9"/>
<dbReference type="InterPro" id="IPR002401">
    <property type="entry name" value="Cyt_P450_E_grp-I"/>
</dbReference>
<sequence length="548" mass="61630">LQIVYYIFKRYEPDTPLPLLGLLGAIPGALSGVLYLASPGSLLYTVTTAFALYYTTIVACTLAYRVSPFHPLAKYPGPFLHKLSKFRMAYVLFARKEHLGVDITYFKKLHEKYGVSPNELSICDADAIFPVLGAQGFPKGPFWDGRVPPGATRSLISERDPAEHLRRRKVWNRGFSQSALHQYEGIIRDRTVQFVQLLEKMKEPFDLDQWLSYYTFDFMGDMAFGGGFELMRHGEDHTGVIELMDGSFRRNNITAHVPYTLRYLNMLESKGAVTNKFAQFAAERVEIRKREGSMRKDLFHYLIDEDGHESHPPKMNELMSDGLLAIVAGSDTTSHVMINAFYFLMKHPEMQARLQREIDESFPPGSSPFDPVKQANMPYLNAVLNEAMRLQPPVPNGAQRSTQHIGARIIGDRYIPAGTQVNINTYALQRDPAYFSPAPNDFWPDRWLPESDRASAFKGLIGSAGEKGDKTSFVHDVTAFFPFSFGPAMCVGRPLAYMQMRMAACAILQRMTLSLPAGVHDIEDYRLAGRGVCPTIVTVREGSKPLVS</sequence>
<feature type="non-terminal residue" evidence="10">
    <location>
        <position position="1"/>
    </location>
</feature>
<name>D8PRH9_SCHCM</name>
<dbReference type="eggNOG" id="KOG0158">
    <property type="taxonomic scope" value="Eukaryota"/>
</dbReference>
<evidence type="ECO:0000256" key="6">
    <source>
        <dbReference type="ARBA" id="ARBA00023004"/>
    </source>
</evidence>
<dbReference type="Pfam" id="PF00067">
    <property type="entry name" value="p450"/>
    <property type="match status" value="1"/>
</dbReference>
<evidence type="ECO:0000256" key="9">
    <source>
        <dbReference type="SAM" id="Phobius"/>
    </source>
</evidence>
<dbReference type="HOGENOM" id="CLU_001570_14_10_1"/>
<keyword evidence="5" id="KW-0560">Oxidoreductase</keyword>
<evidence type="ECO:0000256" key="5">
    <source>
        <dbReference type="ARBA" id="ARBA00023002"/>
    </source>
</evidence>
<accession>D8PRH9</accession>
<keyword evidence="9" id="KW-0812">Transmembrane</keyword>
<dbReference type="Proteomes" id="UP000007431">
    <property type="component" value="Unassembled WGS sequence"/>
</dbReference>
<evidence type="ECO:0000256" key="1">
    <source>
        <dbReference type="ARBA" id="ARBA00001971"/>
    </source>
</evidence>
<gene>
    <name evidence="10" type="ORF">SCHCODRAFT_46402</name>
</gene>
<comment type="similarity">
    <text evidence="3">Belongs to the cytochrome P450 family.</text>
</comment>
<dbReference type="GO" id="GO:0016705">
    <property type="term" value="F:oxidoreductase activity, acting on paired donors, with incorporation or reduction of molecular oxygen"/>
    <property type="evidence" value="ECO:0007669"/>
    <property type="project" value="InterPro"/>
</dbReference>
<dbReference type="PANTHER" id="PTHR24305:SF187">
    <property type="entry name" value="P450, PUTATIVE (EUROFUNG)-RELATED"/>
    <property type="match status" value="1"/>
</dbReference>
<dbReference type="GO" id="GO:0020037">
    <property type="term" value="F:heme binding"/>
    <property type="evidence" value="ECO:0007669"/>
    <property type="project" value="InterPro"/>
</dbReference>
<dbReference type="GO" id="GO:0005506">
    <property type="term" value="F:iron ion binding"/>
    <property type="evidence" value="ECO:0007669"/>
    <property type="project" value="InterPro"/>
</dbReference>
<dbReference type="STRING" id="578458.D8PRH9"/>
<comment type="cofactor">
    <cofactor evidence="1 8">
        <name>heme</name>
        <dbReference type="ChEBI" id="CHEBI:30413"/>
    </cofactor>
</comment>
<keyword evidence="7" id="KW-0503">Monooxygenase</keyword>
<evidence type="ECO:0008006" key="12">
    <source>
        <dbReference type="Google" id="ProtNLM"/>
    </source>
</evidence>
<protein>
    <recommendedName>
        <fullName evidence="12">Cytochrome P450</fullName>
    </recommendedName>
</protein>
<dbReference type="GO" id="GO:0004497">
    <property type="term" value="F:monooxygenase activity"/>
    <property type="evidence" value="ECO:0007669"/>
    <property type="project" value="UniProtKB-KW"/>
</dbReference>
<dbReference type="InterPro" id="IPR001128">
    <property type="entry name" value="Cyt_P450"/>
</dbReference>
<evidence type="ECO:0000256" key="2">
    <source>
        <dbReference type="ARBA" id="ARBA00005179"/>
    </source>
</evidence>
<dbReference type="SUPFAM" id="SSF48264">
    <property type="entry name" value="Cytochrome P450"/>
    <property type="match status" value="1"/>
</dbReference>
<dbReference type="InParanoid" id="D8PRH9"/>
<dbReference type="CDD" id="cd11061">
    <property type="entry name" value="CYP67-like"/>
    <property type="match status" value="1"/>
</dbReference>
<keyword evidence="9" id="KW-0472">Membrane</keyword>
<proteinExistence type="inferred from homology"/>
<dbReference type="OMA" id="NSDTFGH"/>
<evidence type="ECO:0000313" key="11">
    <source>
        <dbReference type="Proteomes" id="UP000007431"/>
    </source>
</evidence>
<keyword evidence="11" id="KW-1185">Reference proteome</keyword>
<dbReference type="PANTHER" id="PTHR24305">
    <property type="entry name" value="CYTOCHROME P450"/>
    <property type="match status" value="1"/>
</dbReference>
<evidence type="ECO:0000313" key="10">
    <source>
        <dbReference type="EMBL" id="EFJ01790.1"/>
    </source>
</evidence>
<feature type="transmembrane region" description="Helical" evidence="9">
    <location>
        <begin position="17"/>
        <end position="36"/>
    </location>
</feature>
<keyword evidence="8" id="KW-0349">Heme</keyword>